<dbReference type="GeneID" id="100206816"/>
<reference evidence="5" key="1">
    <citation type="submission" date="2025-08" db="UniProtKB">
        <authorList>
            <consortium name="RefSeq"/>
        </authorList>
    </citation>
    <scope>IDENTIFICATION</scope>
</reference>
<dbReference type="SUPFAM" id="SSF54060">
    <property type="entry name" value="His-Me finger endonucleases"/>
    <property type="match status" value="1"/>
</dbReference>
<evidence type="ECO:0000313" key="5">
    <source>
        <dbReference type="RefSeq" id="XP_065668899.1"/>
    </source>
</evidence>
<feature type="domain" description="DNA/RNA non-specific endonuclease/pyrophosphatase/phosphodiesterase" evidence="3">
    <location>
        <begin position="88"/>
        <end position="297"/>
    </location>
</feature>
<dbReference type="InterPro" id="IPR044929">
    <property type="entry name" value="DNA/RNA_non-sp_Endonuclease_sf"/>
</dbReference>
<feature type="domain" description="ENPP1-3/EXOG-like endonuclease/phosphodiesterase" evidence="2">
    <location>
        <begin position="89"/>
        <end position="297"/>
    </location>
</feature>
<dbReference type="Gene3D" id="3.40.570.10">
    <property type="entry name" value="Extracellular Endonuclease, subunit A"/>
    <property type="match status" value="1"/>
</dbReference>
<protein>
    <submittedName>
        <fullName evidence="5">Nuclease EXOG, mitochondrial</fullName>
    </submittedName>
</protein>
<dbReference type="Pfam" id="PF01223">
    <property type="entry name" value="Endonuclease_NS"/>
    <property type="match status" value="1"/>
</dbReference>
<organism evidence="4 5">
    <name type="scientific">Hydra vulgaris</name>
    <name type="common">Hydra</name>
    <name type="synonym">Hydra attenuata</name>
    <dbReference type="NCBI Taxonomy" id="6087"/>
    <lineage>
        <taxon>Eukaryota</taxon>
        <taxon>Metazoa</taxon>
        <taxon>Cnidaria</taxon>
        <taxon>Hydrozoa</taxon>
        <taxon>Hydroidolina</taxon>
        <taxon>Anthoathecata</taxon>
        <taxon>Aplanulata</taxon>
        <taxon>Hydridae</taxon>
        <taxon>Hydra</taxon>
    </lineage>
</organism>
<evidence type="ECO:0000259" key="3">
    <source>
        <dbReference type="SMART" id="SM00892"/>
    </source>
</evidence>
<dbReference type="InterPro" id="IPR001604">
    <property type="entry name" value="Endo_G_ENPP1-like_dom"/>
</dbReference>
<dbReference type="CDD" id="cd00091">
    <property type="entry name" value="NUC"/>
    <property type="match status" value="1"/>
</dbReference>
<dbReference type="PANTHER" id="PTHR13966:SF19">
    <property type="entry name" value="NUCLEASE EXOG, MITOCHONDRIAL"/>
    <property type="match status" value="1"/>
</dbReference>
<gene>
    <name evidence="5" type="primary">LOC100206816</name>
</gene>
<dbReference type="SMART" id="SM00892">
    <property type="entry name" value="Endonuclease_NS"/>
    <property type="match status" value="1"/>
</dbReference>
<dbReference type="InterPro" id="IPR020821">
    <property type="entry name" value="ENPP1-3/EXOG-like_nuc-like"/>
</dbReference>
<sequence length="371" mass="42313">MAANFKWFSNRKVFRHPSKISQTISFLAGLVIGSGVKEIVSYIDLPIKFKSNSHEGNIPDFSVNEEIFSPSTKPLLRYGLPQSPSTLVYSNHVVQYDCSRKVPLWVAQHITKEKLTGLADRSSFTFKTDVNVPEKFRATNEDFLNSGYTRGHMIPAADSKRNSSSMKESFLLSNIVPQNFENNVGFWYRLEAYCRSLSKRFSDVYVISGPLFLSENTSQNEPKFIKYQVIGKNEVAVPTHLYKVILVENNNKPRAIGAFIIPNQPISDEKTLLDYQVKLEDLEKLAGFNFFPKLVNLNRVGNLCLVDGCKTITKAMADTMNFSRTIKKVKSIEELDMIWKSINEKNKNVDKKLIDEYWKKKEALKNAIKPS</sequence>
<evidence type="ECO:0000313" key="4">
    <source>
        <dbReference type="Proteomes" id="UP001652625"/>
    </source>
</evidence>
<name>A0ABM4D3P9_HYDVU</name>
<accession>A0ABM4D3P9</accession>
<proteinExistence type="inferred from homology"/>
<dbReference type="SMART" id="SM00477">
    <property type="entry name" value="NUC"/>
    <property type="match status" value="1"/>
</dbReference>
<keyword evidence="4" id="KW-1185">Reference proteome</keyword>
<dbReference type="PANTHER" id="PTHR13966">
    <property type="entry name" value="ENDONUCLEASE RELATED"/>
    <property type="match status" value="1"/>
</dbReference>
<dbReference type="RefSeq" id="XP_065668899.1">
    <property type="nucleotide sequence ID" value="XM_065812827.1"/>
</dbReference>
<dbReference type="Proteomes" id="UP001652625">
    <property type="component" value="Chromosome 12"/>
</dbReference>
<dbReference type="InterPro" id="IPR040255">
    <property type="entry name" value="Non-specific_endonuclease"/>
</dbReference>
<dbReference type="InterPro" id="IPR044925">
    <property type="entry name" value="His-Me_finger_sf"/>
</dbReference>
<comment type="similarity">
    <text evidence="1">Belongs to the DNA/RNA non-specific endonuclease family.</text>
</comment>
<evidence type="ECO:0000259" key="2">
    <source>
        <dbReference type="SMART" id="SM00477"/>
    </source>
</evidence>
<evidence type="ECO:0000256" key="1">
    <source>
        <dbReference type="ARBA" id="ARBA00010052"/>
    </source>
</evidence>